<keyword evidence="2" id="KW-1185">Reference proteome</keyword>
<name>A0AAE1QRA7_9SOLA</name>
<accession>A0AAE1QRA7</accession>
<protein>
    <submittedName>
        <fullName evidence="1">Uncharacterized protein</fullName>
    </submittedName>
</protein>
<gene>
    <name evidence="1" type="ORF">RND71_042363</name>
</gene>
<dbReference type="AlphaFoldDB" id="A0AAE1QRA7"/>
<dbReference type="InterPro" id="IPR044678">
    <property type="entry name" value="COR27/28"/>
</dbReference>
<dbReference type="EMBL" id="JAVYJV010000024">
    <property type="protein sequence ID" value="KAK4337876.1"/>
    <property type="molecule type" value="Genomic_DNA"/>
</dbReference>
<dbReference type="GO" id="GO:0042752">
    <property type="term" value="P:regulation of circadian rhythm"/>
    <property type="evidence" value="ECO:0007669"/>
    <property type="project" value="InterPro"/>
</dbReference>
<evidence type="ECO:0000313" key="1">
    <source>
        <dbReference type="EMBL" id="KAK4337876.1"/>
    </source>
</evidence>
<dbReference type="Proteomes" id="UP001291623">
    <property type="component" value="Unassembled WGS sequence"/>
</dbReference>
<dbReference type="PANTHER" id="PTHR33676">
    <property type="entry name" value="COLD REGULATED PROTEIN 27"/>
    <property type="match status" value="1"/>
</dbReference>
<dbReference type="GO" id="GO:0009409">
    <property type="term" value="P:response to cold"/>
    <property type="evidence" value="ECO:0007669"/>
    <property type="project" value="InterPro"/>
</dbReference>
<sequence>MGPENAMQLPQKVIFQESNNTQWTDEKHSLYLKYMETSFVNQLYGSLELCGRHKCSSEPKSSQQKHATPSGQVWLNCTLFRSLLFTSQVRTESEMQSIVNLCINRKSEEEKEQTLHSFMLGTETT</sequence>
<proteinExistence type="predicted"/>
<reference evidence="1" key="1">
    <citation type="submission" date="2023-12" db="EMBL/GenBank/DDBJ databases">
        <title>Genome assembly of Anisodus tanguticus.</title>
        <authorList>
            <person name="Wang Y.-J."/>
        </authorList>
    </citation>
    <scope>NUCLEOTIDE SEQUENCE</scope>
    <source>
        <strain evidence="1">KB-2021</strain>
        <tissue evidence="1">Leaf</tissue>
    </source>
</reference>
<comment type="caution">
    <text evidence="1">The sequence shown here is derived from an EMBL/GenBank/DDBJ whole genome shotgun (WGS) entry which is preliminary data.</text>
</comment>
<organism evidence="1 2">
    <name type="scientific">Anisodus tanguticus</name>
    <dbReference type="NCBI Taxonomy" id="243964"/>
    <lineage>
        <taxon>Eukaryota</taxon>
        <taxon>Viridiplantae</taxon>
        <taxon>Streptophyta</taxon>
        <taxon>Embryophyta</taxon>
        <taxon>Tracheophyta</taxon>
        <taxon>Spermatophyta</taxon>
        <taxon>Magnoliopsida</taxon>
        <taxon>eudicotyledons</taxon>
        <taxon>Gunneridae</taxon>
        <taxon>Pentapetalae</taxon>
        <taxon>asterids</taxon>
        <taxon>lamiids</taxon>
        <taxon>Solanales</taxon>
        <taxon>Solanaceae</taxon>
        <taxon>Solanoideae</taxon>
        <taxon>Hyoscyameae</taxon>
        <taxon>Anisodus</taxon>
    </lineage>
</organism>
<evidence type="ECO:0000313" key="2">
    <source>
        <dbReference type="Proteomes" id="UP001291623"/>
    </source>
</evidence>
<dbReference type="PANTHER" id="PTHR33676:SF3">
    <property type="entry name" value="COLD-REGULATED PROTEIN 27"/>
    <property type="match status" value="1"/>
</dbReference>